<evidence type="ECO:0000313" key="2">
    <source>
        <dbReference type="Proteomes" id="UP000000539"/>
    </source>
</evidence>
<reference evidence="1" key="2">
    <citation type="submission" date="2025-08" db="UniProtKB">
        <authorList>
            <consortium name="Ensembl"/>
        </authorList>
    </citation>
    <scope>IDENTIFICATION</scope>
    <source>
        <strain evidence="1">broiler</strain>
    </source>
</reference>
<dbReference type="Proteomes" id="UP000000539">
    <property type="component" value="Chromosome 5"/>
</dbReference>
<accession>A0A8V0XQJ1</accession>
<keyword evidence="2" id="KW-1185">Reference proteome</keyword>
<organism evidence="1 2">
    <name type="scientific">Gallus gallus</name>
    <name type="common">Chicken</name>
    <dbReference type="NCBI Taxonomy" id="9031"/>
    <lineage>
        <taxon>Eukaryota</taxon>
        <taxon>Metazoa</taxon>
        <taxon>Chordata</taxon>
        <taxon>Craniata</taxon>
        <taxon>Vertebrata</taxon>
        <taxon>Euteleostomi</taxon>
        <taxon>Archelosauria</taxon>
        <taxon>Archosauria</taxon>
        <taxon>Dinosauria</taxon>
        <taxon>Saurischia</taxon>
        <taxon>Theropoda</taxon>
        <taxon>Coelurosauria</taxon>
        <taxon>Aves</taxon>
        <taxon>Neognathae</taxon>
        <taxon>Galloanserae</taxon>
        <taxon>Galliformes</taxon>
        <taxon>Phasianidae</taxon>
        <taxon>Phasianinae</taxon>
        <taxon>Gallus</taxon>
    </lineage>
</organism>
<sequence length="359" mass="37265">MWEPTNFTGPSSARRNPESSWGLCTVSLSSPAGAGLRDGGHALLLDPHCYCLSWAKMGDIEEVFASFLAAEAVEGEEALLYLTRRCKGLAVSACAHAVFFCRLLQAFRVSSSGKALLTSLADSHSLKVGIIGGGRLGKQLARALVTVGQAPCSSVRISTRRPESLCKCSPAGPGSGVGFCCASDGPSGRTGPGVPFASAESMGSEPCVPCCSTPAETRAQLLLRQRAAGSLGRRPVPLLPAIAHAIHLLCSAASHPETLHRVQPHHCCPSAQVEATPLLQCHREATVPVPWQGAYKGVGDKGGGHRGAARPCCCAGNVPPQLPSENKSQWQMAGGHFLCSPEQQHVAEPASPGGTGIAQ</sequence>
<gene>
    <name evidence="1" type="primary">NOXRED1</name>
</gene>
<reference evidence="1" key="3">
    <citation type="submission" date="2025-09" db="UniProtKB">
        <authorList>
            <consortium name="Ensembl"/>
        </authorList>
    </citation>
    <scope>IDENTIFICATION</scope>
    <source>
        <strain evidence="1">broiler</strain>
    </source>
</reference>
<evidence type="ECO:0000313" key="1">
    <source>
        <dbReference type="Ensembl" id="ENSGALP00010007148.1"/>
    </source>
</evidence>
<dbReference type="AlphaFoldDB" id="A0A8V0XQJ1"/>
<dbReference type="OrthoDB" id="195672at2759"/>
<name>A0A8V0XQJ1_CHICK</name>
<dbReference type="Ensembl" id="ENSGALT00010012584.1">
    <property type="protein sequence ID" value="ENSGALP00010007148.1"/>
    <property type="gene ID" value="ENSGALG00010005308.1"/>
</dbReference>
<reference evidence="1" key="1">
    <citation type="submission" date="2020-11" db="EMBL/GenBank/DDBJ databases">
        <title>Gallus gallus (Chicken) genome, bGalGal1, GRCg7b, maternal haplotype autosomes + Z &amp; W.</title>
        <authorList>
            <person name="Warren W."/>
            <person name="Formenti G."/>
            <person name="Fedrigo O."/>
            <person name="Haase B."/>
            <person name="Mountcastle J."/>
            <person name="Balacco J."/>
            <person name="Tracey A."/>
            <person name="Schneider V."/>
            <person name="Okimoto R."/>
            <person name="Cheng H."/>
            <person name="Hawken R."/>
            <person name="Howe K."/>
            <person name="Jarvis E.D."/>
        </authorList>
    </citation>
    <scope>NUCLEOTIDE SEQUENCE [LARGE SCALE GENOMIC DNA]</scope>
    <source>
        <strain evidence="1">Broiler</strain>
    </source>
</reference>
<protein>
    <submittedName>
        <fullName evidence="1">NADP dependent oxidoreductase domain containing 1</fullName>
    </submittedName>
</protein>
<proteinExistence type="predicted"/>
<dbReference type="GlyGen" id="A0A8V0XQJ1">
    <property type="glycosylation" value="1 site"/>
</dbReference>
<dbReference type="Gene3D" id="3.40.50.720">
    <property type="entry name" value="NAD(P)-binding Rossmann-like Domain"/>
    <property type="match status" value="1"/>
</dbReference>